<proteinExistence type="predicted"/>
<feature type="region of interest" description="Disordered" evidence="1">
    <location>
        <begin position="287"/>
        <end position="311"/>
    </location>
</feature>
<dbReference type="RefSeq" id="WP_330485343.1">
    <property type="nucleotide sequence ID" value="NZ_JAZBJZ010000100.1"/>
</dbReference>
<keyword evidence="3" id="KW-0808">Transferase</keyword>
<feature type="compositionally biased region" description="Polar residues" evidence="1">
    <location>
        <begin position="287"/>
        <end position="303"/>
    </location>
</feature>
<evidence type="ECO:0000313" key="4">
    <source>
        <dbReference type="Proteomes" id="UP001333818"/>
    </source>
</evidence>
<feature type="domain" description="MnmC-like methyltransferase" evidence="2">
    <location>
        <begin position="129"/>
        <end position="247"/>
    </location>
</feature>
<dbReference type="PANTHER" id="PTHR39963">
    <property type="entry name" value="SLL0983 PROTEIN"/>
    <property type="match status" value="1"/>
</dbReference>
<dbReference type="Proteomes" id="UP001333818">
    <property type="component" value="Unassembled WGS sequence"/>
</dbReference>
<dbReference type="Pfam" id="PF05430">
    <property type="entry name" value="Methyltransf_30"/>
    <property type="match status" value="1"/>
</dbReference>
<sequence length="311" mass="34072">MPNRDDLTLYPTADGSITFWSKTFQEAFHSHFGAKQEAQAKFVIPTRIPEKANRLANAATDLSSHTLTSLNILDVCYGLGYNSAAAIESVYSVLVLGKEAADRESSPYLHIVALENNLQVPQQAIAQGLTKIWSPAIDEILQEVATKQQIATTGLQMQLRIGDARQTIATVPERWADAIFLDPFSPPHCPQLWTVEFMQLLANCLKFDGYLVTYSCAAAVRSAMLAAGLTIGSTTPVGRKSPGTIACLSPDLISPLSETEREPLQTRAAIPYRDPTLRDEATTILSRRQAEQSTCSLPSSSSWRKQRFNSA</sequence>
<organism evidence="3 4">
    <name type="scientific">Tumidithrix elongata BACA0141</name>
    <dbReference type="NCBI Taxonomy" id="2716417"/>
    <lineage>
        <taxon>Bacteria</taxon>
        <taxon>Bacillati</taxon>
        <taxon>Cyanobacteriota</taxon>
        <taxon>Cyanophyceae</taxon>
        <taxon>Pseudanabaenales</taxon>
        <taxon>Pseudanabaenaceae</taxon>
        <taxon>Tumidithrix</taxon>
        <taxon>Tumidithrix elongata</taxon>
    </lineage>
</organism>
<name>A0AAW9Q0W3_9CYAN</name>
<keyword evidence="4" id="KW-1185">Reference proteome</keyword>
<dbReference type="InterPro" id="IPR029063">
    <property type="entry name" value="SAM-dependent_MTases_sf"/>
</dbReference>
<keyword evidence="3" id="KW-0489">Methyltransferase</keyword>
<dbReference type="Gene3D" id="3.40.50.150">
    <property type="entry name" value="Vaccinia Virus protein VP39"/>
    <property type="match status" value="1"/>
</dbReference>
<dbReference type="GO" id="GO:0008168">
    <property type="term" value="F:methyltransferase activity"/>
    <property type="evidence" value="ECO:0007669"/>
    <property type="project" value="UniProtKB-KW"/>
</dbReference>
<evidence type="ECO:0000256" key="1">
    <source>
        <dbReference type="SAM" id="MobiDB-lite"/>
    </source>
</evidence>
<gene>
    <name evidence="3" type="ORF">V2H45_19365</name>
</gene>
<dbReference type="PANTHER" id="PTHR39963:SF1">
    <property type="entry name" value="MNMC-LIKE METHYLTRANSFERASE DOMAIN-CONTAINING PROTEIN"/>
    <property type="match status" value="1"/>
</dbReference>
<evidence type="ECO:0000313" key="3">
    <source>
        <dbReference type="EMBL" id="MEE3718907.1"/>
    </source>
</evidence>
<dbReference type="GO" id="GO:0032259">
    <property type="term" value="P:methylation"/>
    <property type="evidence" value="ECO:0007669"/>
    <property type="project" value="UniProtKB-KW"/>
</dbReference>
<reference evidence="3" key="1">
    <citation type="submission" date="2024-01" db="EMBL/GenBank/DDBJ databases">
        <title>Bank of Algae and Cyanobacteria of the Azores (BACA) strain genomes.</title>
        <authorList>
            <person name="Luz R."/>
            <person name="Cordeiro R."/>
            <person name="Fonseca A."/>
            <person name="Goncalves V."/>
        </authorList>
    </citation>
    <scope>NUCLEOTIDE SEQUENCE</scope>
    <source>
        <strain evidence="3">BACA0141</strain>
    </source>
</reference>
<comment type="caution">
    <text evidence="3">The sequence shown here is derived from an EMBL/GenBank/DDBJ whole genome shotgun (WGS) entry which is preliminary data.</text>
</comment>
<dbReference type="GO" id="GO:0016645">
    <property type="term" value="F:oxidoreductase activity, acting on the CH-NH group of donors"/>
    <property type="evidence" value="ECO:0007669"/>
    <property type="project" value="InterPro"/>
</dbReference>
<dbReference type="AlphaFoldDB" id="A0AAW9Q0W3"/>
<dbReference type="EMBL" id="JAZBJZ010000100">
    <property type="protein sequence ID" value="MEE3718907.1"/>
    <property type="molecule type" value="Genomic_DNA"/>
</dbReference>
<protein>
    <submittedName>
        <fullName evidence="3">MnmC family methyltransferase</fullName>
    </submittedName>
</protein>
<dbReference type="InterPro" id="IPR008471">
    <property type="entry name" value="MnmC-like_methylTransf"/>
</dbReference>
<evidence type="ECO:0000259" key="2">
    <source>
        <dbReference type="Pfam" id="PF05430"/>
    </source>
</evidence>
<dbReference type="SUPFAM" id="SSF53335">
    <property type="entry name" value="S-adenosyl-L-methionine-dependent methyltransferases"/>
    <property type="match status" value="1"/>
</dbReference>
<accession>A0AAW9Q0W3</accession>